<accession>A0A1H4W7L6</accession>
<organism evidence="2 3">
    <name type="scientific">Streptomyces melanosporofaciens</name>
    <dbReference type="NCBI Taxonomy" id="67327"/>
    <lineage>
        <taxon>Bacteria</taxon>
        <taxon>Bacillati</taxon>
        <taxon>Actinomycetota</taxon>
        <taxon>Actinomycetes</taxon>
        <taxon>Kitasatosporales</taxon>
        <taxon>Streptomycetaceae</taxon>
        <taxon>Streptomyces</taxon>
        <taxon>Streptomyces violaceusniger group</taxon>
    </lineage>
</organism>
<gene>
    <name evidence="2" type="ORF">SAMN04490356_5951</name>
</gene>
<dbReference type="AlphaFoldDB" id="A0A1H4W7L6"/>
<keyword evidence="3" id="KW-1185">Reference proteome</keyword>
<protein>
    <submittedName>
        <fullName evidence="2">Uncharacterized protein</fullName>
    </submittedName>
</protein>
<evidence type="ECO:0000256" key="1">
    <source>
        <dbReference type="SAM" id="MobiDB-lite"/>
    </source>
</evidence>
<evidence type="ECO:0000313" key="3">
    <source>
        <dbReference type="Proteomes" id="UP000198609"/>
    </source>
</evidence>
<feature type="compositionally biased region" description="Basic residues" evidence="1">
    <location>
        <begin position="101"/>
        <end position="113"/>
    </location>
</feature>
<evidence type="ECO:0000313" key="2">
    <source>
        <dbReference type="EMBL" id="SEC89205.1"/>
    </source>
</evidence>
<sequence>MGRPRSGPRPIGLGPGTAARLAGPAARRHGHRWGRLSAGPCPRPGPGTAARLAGPAARRHGAPSARAAPQPRLRASGLMGLLARVGRRGGHRWGAPTGAAPHRRRSARDRRSTRLAGSRRSLPWPPVGRAPTRASPIAAPAPCPAAHPPRRAPGGPGAGFARLPVSVPPSLVVGPARDGFRVDSARRGPLPRAPATARWALGGRAVRARPPPRVGRTAGGHDGGGVAPSALDGADTAFAAWCGLSGRPVRGRPPLARAGAPSPPSRVGVVGDSGGGPGCGPARRGSGSWPRAASSW</sequence>
<feature type="region of interest" description="Disordered" evidence="1">
    <location>
        <begin position="88"/>
        <end position="161"/>
    </location>
</feature>
<name>A0A1H4W7L6_STRMJ</name>
<dbReference type="Proteomes" id="UP000198609">
    <property type="component" value="Unassembled WGS sequence"/>
</dbReference>
<feature type="region of interest" description="Disordered" evidence="1">
    <location>
        <begin position="1"/>
        <end position="75"/>
    </location>
</feature>
<proteinExistence type="predicted"/>
<reference evidence="3" key="1">
    <citation type="submission" date="2016-10" db="EMBL/GenBank/DDBJ databases">
        <authorList>
            <person name="Varghese N."/>
            <person name="Submissions S."/>
        </authorList>
    </citation>
    <scope>NUCLEOTIDE SEQUENCE [LARGE SCALE GENOMIC DNA]</scope>
    <source>
        <strain evidence="3">DSM 40318</strain>
    </source>
</reference>
<dbReference type="EMBL" id="FNST01000002">
    <property type="protein sequence ID" value="SEC89205.1"/>
    <property type="molecule type" value="Genomic_DNA"/>
</dbReference>
<feature type="region of interest" description="Disordered" evidence="1">
    <location>
        <begin position="249"/>
        <end position="296"/>
    </location>
</feature>